<feature type="domain" description="ASCH" evidence="1">
    <location>
        <begin position="4"/>
        <end position="53"/>
    </location>
</feature>
<name>A0A9D1LSD6_9FIRM</name>
<dbReference type="Pfam" id="PF04266">
    <property type="entry name" value="ASCH"/>
    <property type="match status" value="1"/>
</dbReference>
<dbReference type="Gene3D" id="2.30.130.30">
    <property type="entry name" value="Hypothetical protein"/>
    <property type="match status" value="1"/>
</dbReference>
<proteinExistence type="predicted"/>
<dbReference type="Proteomes" id="UP000824123">
    <property type="component" value="Unassembled WGS sequence"/>
</dbReference>
<dbReference type="EMBL" id="DVNK01000050">
    <property type="protein sequence ID" value="HIU47208.1"/>
    <property type="molecule type" value="Genomic_DNA"/>
</dbReference>
<reference evidence="2" key="2">
    <citation type="journal article" date="2021" name="PeerJ">
        <title>Extensive microbial diversity within the chicken gut microbiome revealed by metagenomics and culture.</title>
        <authorList>
            <person name="Gilroy R."/>
            <person name="Ravi A."/>
            <person name="Getino M."/>
            <person name="Pursley I."/>
            <person name="Horton D.L."/>
            <person name="Alikhan N.F."/>
            <person name="Baker D."/>
            <person name="Gharbi K."/>
            <person name="Hall N."/>
            <person name="Watson M."/>
            <person name="Adriaenssens E.M."/>
            <person name="Foster-Nyarko E."/>
            <person name="Jarju S."/>
            <person name="Secka A."/>
            <person name="Antonio M."/>
            <person name="Oren A."/>
            <person name="Chaudhuri R.R."/>
            <person name="La Ragione R."/>
            <person name="Hildebrand F."/>
            <person name="Pallen M.J."/>
        </authorList>
    </citation>
    <scope>NUCLEOTIDE SEQUENCE</scope>
    <source>
        <strain evidence="2">ChiSxjej2B14-8506</strain>
    </source>
</reference>
<dbReference type="InterPro" id="IPR007374">
    <property type="entry name" value="ASCH_domain"/>
</dbReference>
<dbReference type="CDD" id="cd06554">
    <property type="entry name" value="ASCH_ASC-1_like"/>
    <property type="match status" value="1"/>
</dbReference>
<protein>
    <submittedName>
        <fullName evidence="2">ASCH domain-containing protein</fullName>
    </submittedName>
</protein>
<dbReference type="SUPFAM" id="SSF88697">
    <property type="entry name" value="PUA domain-like"/>
    <property type="match status" value="1"/>
</dbReference>
<evidence type="ECO:0000313" key="3">
    <source>
        <dbReference type="Proteomes" id="UP000824123"/>
    </source>
</evidence>
<dbReference type="InterPro" id="IPR015947">
    <property type="entry name" value="PUA-like_sf"/>
</dbReference>
<evidence type="ECO:0000259" key="1">
    <source>
        <dbReference type="Pfam" id="PF04266"/>
    </source>
</evidence>
<dbReference type="AlphaFoldDB" id="A0A9D1LSD6"/>
<gene>
    <name evidence="2" type="ORF">IAC59_08105</name>
</gene>
<sequence>MKALTLREPWASLVLEGVKTLETRSWATRYRGELFIHAGSGRVPRGDAHVNELMKLLEGPLHYGLVIARCELVDCVRIDAEYAREIERRAPLNYISGDYTPGRYVWVLEGVRALERPVPARGMLGLWNWEPNGV</sequence>
<organism evidence="2 3">
    <name type="scientific">Candidatus Fimadaptatus faecigallinarum</name>
    <dbReference type="NCBI Taxonomy" id="2840814"/>
    <lineage>
        <taxon>Bacteria</taxon>
        <taxon>Bacillati</taxon>
        <taxon>Bacillota</taxon>
        <taxon>Clostridia</taxon>
        <taxon>Eubacteriales</taxon>
        <taxon>Candidatus Fimadaptatus</taxon>
    </lineage>
</organism>
<reference evidence="2" key="1">
    <citation type="submission" date="2020-10" db="EMBL/GenBank/DDBJ databases">
        <authorList>
            <person name="Gilroy R."/>
        </authorList>
    </citation>
    <scope>NUCLEOTIDE SEQUENCE</scope>
    <source>
        <strain evidence="2">ChiSxjej2B14-8506</strain>
    </source>
</reference>
<accession>A0A9D1LSD6</accession>
<comment type="caution">
    <text evidence="2">The sequence shown here is derived from an EMBL/GenBank/DDBJ whole genome shotgun (WGS) entry which is preliminary data.</text>
</comment>
<evidence type="ECO:0000313" key="2">
    <source>
        <dbReference type="EMBL" id="HIU47208.1"/>
    </source>
</evidence>